<dbReference type="FunFam" id="2.20.70.10:FF:000036">
    <property type="entry name" value="Phosphorylated CTD-interacting factor 1"/>
    <property type="match status" value="1"/>
</dbReference>
<dbReference type="InterPro" id="IPR022035">
    <property type="entry name" value="PCIF1_WW"/>
</dbReference>
<evidence type="ECO:0000313" key="4">
    <source>
        <dbReference type="Proteomes" id="UP001209878"/>
    </source>
</evidence>
<dbReference type="SUPFAM" id="SSF51045">
    <property type="entry name" value="WW domain"/>
    <property type="match status" value="1"/>
</dbReference>
<feature type="domain" description="WW" evidence="2">
    <location>
        <begin position="77"/>
        <end position="111"/>
    </location>
</feature>
<keyword evidence="4" id="KW-1185">Reference proteome</keyword>
<organism evidence="3 4">
    <name type="scientific">Ridgeia piscesae</name>
    <name type="common">Tubeworm</name>
    <dbReference type="NCBI Taxonomy" id="27915"/>
    <lineage>
        <taxon>Eukaryota</taxon>
        <taxon>Metazoa</taxon>
        <taxon>Spiralia</taxon>
        <taxon>Lophotrochozoa</taxon>
        <taxon>Annelida</taxon>
        <taxon>Polychaeta</taxon>
        <taxon>Sedentaria</taxon>
        <taxon>Canalipalpata</taxon>
        <taxon>Sabellida</taxon>
        <taxon>Siboglinidae</taxon>
        <taxon>Ridgeia</taxon>
    </lineage>
</organism>
<dbReference type="PROSITE" id="PS50020">
    <property type="entry name" value="WW_DOMAIN_2"/>
    <property type="match status" value="1"/>
</dbReference>
<feature type="compositionally biased region" description="Polar residues" evidence="1">
    <location>
        <begin position="13"/>
        <end position="23"/>
    </location>
</feature>
<dbReference type="EMBL" id="JAODUO010000447">
    <property type="protein sequence ID" value="KAK2180354.1"/>
    <property type="molecule type" value="Genomic_DNA"/>
</dbReference>
<dbReference type="PANTHER" id="PTHR21727:SF0">
    <property type="entry name" value="MRNA (2'-O-METHYLADENOSINE-N(6)-)-METHYLTRANSFERASE"/>
    <property type="match status" value="1"/>
</dbReference>
<gene>
    <name evidence="3" type="ORF">NP493_447g05031</name>
</gene>
<dbReference type="SMART" id="SM00456">
    <property type="entry name" value="WW"/>
    <property type="match status" value="1"/>
</dbReference>
<dbReference type="InterPro" id="IPR036020">
    <property type="entry name" value="WW_dom_sf"/>
</dbReference>
<reference evidence="3" key="1">
    <citation type="journal article" date="2023" name="Mol. Biol. Evol.">
        <title>Third-Generation Sequencing Reveals the Adaptive Role of the Epigenome in Three Deep-Sea Polychaetes.</title>
        <authorList>
            <person name="Perez M."/>
            <person name="Aroh O."/>
            <person name="Sun Y."/>
            <person name="Lan Y."/>
            <person name="Juniper S.K."/>
            <person name="Young C.R."/>
            <person name="Angers B."/>
            <person name="Qian P.Y."/>
        </authorList>
    </citation>
    <scope>NUCLEOTIDE SEQUENCE</scope>
    <source>
        <strain evidence="3">R07B-5</strain>
    </source>
</reference>
<dbReference type="Pfam" id="PF12237">
    <property type="entry name" value="PCIF1_WW"/>
    <property type="match status" value="1"/>
</dbReference>
<protein>
    <recommendedName>
        <fullName evidence="2">WW domain-containing protein</fullName>
    </recommendedName>
</protein>
<dbReference type="Gene3D" id="2.20.70.10">
    <property type="match status" value="1"/>
</dbReference>
<proteinExistence type="predicted"/>
<dbReference type="PANTHER" id="PTHR21727">
    <property type="entry name" value="PHOSPHORYLATED CTD INTERACTING FACTOR 1"/>
    <property type="match status" value="1"/>
</dbReference>
<dbReference type="AlphaFoldDB" id="A0AAD9NUX4"/>
<dbReference type="GO" id="GO:0099122">
    <property type="term" value="F:RNA polymerase II C-terminal domain binding"/>
    <property type="evidence" value="ECO:0007669"/>
    <property type="project" value="InterPro"/>
</dbReference>
<sequence length="687" mass="77829">MSDNKVAMPTNVMPMTSQAPLQQPASPGATSTSPSIPNTPTCQLNHPVGMPSTPGLAYMSPGPAPLSPDPVHDLPPELLAAGWRRFWSRREKMPYFFNKITNESRWEMPVLGPGTPDPISDPLGIATPSDAGSPPMRTSSGFPQLVGGEGGGDPQIVGEKRRHSEDLHVPPHKRAAFNYRPFWNFDIPTNAIIYERLPVFAPPPHPDTELLRAQLVSKLRKTYQELCHSREGIDAPTESFNRWLLERKVVDKGADPMLPSQCAVEVSSSMYREIMNDIPVKLIKPKYTGDARRQLVKYAEAAKKTIEKRSTSSESRKIVKWNAEDTFAWLRNKQHNVSYEDYLERLAHLKRQCQPHLIEAVRPSVEGICVKIYTQSCDSVKKVQEKGWSILKENNIQATPPAQVPPKRKVMCYPIQMSVLSPRLPAVDHQTEGQKTFLRYKGETLDINTPHFHKLEQLYRWNCRDDPRYENFLPRVWCLLRRYKSLFGLQPTEGFGLQGALPTEVFECLHRIFGVTSECFASPLNCYFRQFCSAFHDTDGFFGSRGPILDFHPISGSFEVNPPFCEELMEAVVDHLESLLHESTEPLSFIVFMPEWRDPPTEALIRLESSSFKRRQAVVPAYEHVYRHGFQHICPEAEMNIKALHGTVIIFLQNDAGFAKWGPTPERVKELLLAYIPRESPALISAS</sequence>
<evidence type="ECO:0000259" key="2">
    <source>
        <dbReference type="PROSITE" id="PS50020"/>
    </source>
</evidence>
<name>A0AAD9NUX4_RIDPI</name>
<dbReference type="CDD" id="cd00201">
    <property type="entry name" value="WW"/>
    <property type="match status" value="1"/>
</dbReference>
<evidence type="ECO:0000313" key="3">
    <source>
        <dbReference type="EMBL" id="KAK2180354.1"/>
    </source>
</evidence>
<dbReference type="PROSITE" id="PS01159">
    <property type="entry name" value="WW_DOMAIN_1"/>
    <property type="match status" value="1"/>
</dbReference>
<dbReference type="Pfam" id="PF00397">
    <property type="entry name" value="WW"/>
    <property type="match status" value="1"/>
</dbReference>
<dbReference type="InterPro" id="IPR001202">
    <property type="entry name" value="WW_dom"/>
</dbReference>
<feature type="region of interest" description="Disordered" evidence="1">
    <location>
        <begin position="1"/>
        <end position="45"/>
    </location>
</feature>
<feature type="compositionally biased region" description="Low complexity" evidence="1">
    <location>
        <begin position="24"/>
        <end position="41"/>
    </location>
</feature>
<evidence type="ECO:0000256" key="1">
    <source>
        <dbReference type="SAM" id="MobiDB-lite"/>
    </source>
</evidence>
<dbReference type="Proteomes" id="UP001209878">
    <property type="component" value="Unassembled WGS sequence"/>
</dbReference>
<dbReference type="InterPro" id="IPR039881">
    <property type="entry name" value="PCIF1-like"/>
</dbReference>
<dbReference type="GO" id="GO:0016422">
    <property type="term" value="F:mRNA (2'-O-methyladenosine-N6-)-methyltransferase activity"/>
    <property type="evidence" value="ECO:0007669"/>
    <property type="project" value="InterPro"/>
</dbReference>
<comment type="caution">
    <text evidence="3">The sequence shown here is derived from an EMBL/GenBank/DDBJ whole genome shotgun (WGS) entry which is preliminary data.</text>
</comment>
<dbReference type="GO" id="GO:0005634">
    <property type="term" value="C:nucleus"/>
    <property type="evidence" value="ECO:0007669"/>
    <property type="project" value="TreeGrafter"/>
</dbReference>
<accession>A0AAD9NUX4</accession>
<feature type="compositionally biased region" description="Basic and acidic residues" evidence="1">
    <location>
        <begin position="158"/>
        <end position="167"/>
    </location>
</feature>
<feature type="region of interest" description="Disordered" evidence="1">
    <location>
        <begin position="126"/>
        <end position="167"/>
    </location>
</feature>